<reference evidence="1" key="1">
    <citation type="journal article" date="2022" name="Int. J. Mol. Sci.">
        <title>Draft Genome of Tanacetum Coccineum: Genomic Comparison of Closely Related Tanacetum-Family Plants.</title>
        <authorList>
            <person name="Yamashiro T."/>
            <person name="Shiraishi A."/>
            <person name="Nakayama K."/>
            <person name="Satake H."/>
        </authorList>
    </citation>
    <scope>NUCLEOTIDE SEQUENCE</scope>
</reference>
<name>A0ABQ5GF48_9ASTR</name>
<evidence type="ECO:0000313" key="1">
    <source>
        <dbReference type="EMBL" id="GJT74139.1"/>
    </source>
</evidence>
<keyword evidence="2" id="KW-1185">Reference proteome</keyword>
<reference evidence="1" key="2">
    <citation type="submission" date="2022-01" db="EMBL/GenBank/DDBJ databases">
        <authorList>
            <person name="Yamashiro T."/>
            <person name="Shiraishi A."/>
            <person name="Satake H."/>
            <person name="Nakayama K."/>
        </authorList>
    </citation>
    <scope>NUCLEOTIDE SEQUENCE</scope>
</reference>
<evidence type="ECO:0000313" key="2">
    <source>
        <dbReference type="Proteomes" id="UP001151760"/>
    </source>
</evidence>
<dbReference type="Proteomes" id="UP001151760">
    <property type="component" value="Unassembled WGS sequence"/>
</dbReference>
<protein>
    <submittedName>
        <fullName evidence="1">Uncharacterized protein</fullName>
    </submittedName>
</protein>
<organism evidence="1 2">
    <name type="scientific">Tanacetum coccineum</name>
    <dbReference type="NCBI Taxonomy" id="301880"/>
    <lineage>
        <taxon>Eukaryota</taxon>
        <taxon>Viridiplantae</taxon>
        <taxon>Streptophyta</taxon>
        <taxon>Embryophyta</taxon>
        <taxon>Tracheophyta</taxon>
        <taxon>Spermatophyta</taxon>
        <taxon>Magnoliopsida</taxon>
        <taxon>eudicotyledons</taxon>
        <taxon>Gunneridae</taxon>
        <taxon>Pentapetalae</taxon>
        <taxon>asterids</taxon>
        <taxon>campanulids</taxon>
        <taxon>Asterales</taxon>
        <taxon>Asteraceae</taxon>
        <taxon>Asteroideae</taxon>
        <taxon>Anthemideae</taxon>
        <taxon>Anthemidinae</taxon>
        <taxon>Tanacetum</taxon>
    </lineage>
</organism>
<dbReference type="EMBL" id="BQNB010018415">
    <property type="protein sequence ID" value="GJT74139.1"/>
    <property type="molecule type" value="Genomic_DNA"/>
</dbReference>
<comment type="caution">
    <text evidence="1">The sequence shown here is derived from an EMBL/GenBank/DDBJ whole genome shotgun (WGS) entry which is preliminary data.</text>
</comment>
<sequence length="188" mass="20611">MEQENVVLNNDYSICMADDRRGQQAVNDIGNSRAPAHGSGKRKLVTVSSNKLPTGYLCVHPSALHKPQSIDEGGVTSDDICIRETISAKLLESEQRHNFFNLSKATAAQLLLFSGMLNRAEYTTMNSGNMLKKFESEEFSLSYHVGIFDLLHMEGSFTYGSLRKETVFVSAAAGSVGNLVGQYAKLLN</sequence>
<gene>
    <name evidence="1" type="ORF">Tco_1040864</name>
</gene>
<proteinExistence type="predicted"/>
<accession>A0ABQ5GF48</accession>
<dbReference type="Gene3D" id="3.40.50.720">
    <property type="entry name" value="NAD(P)-binding Rossmann-like Domain"/>
    <property type="match status" value="1"/>
</dbReference>